<protein>
    <recommendedName>
        <fullName evidence="11">Nucleolar protein 11</fullName>
    </recommendedName>
</protein>
<evidence type="ECO:0000256" key="4">
    <source>
        <dbReference type="ARBA" id="ARBA00023159"/>
    </source>
</evidence>
<evidence type="ECO:0000259" key="8">
    <source>
        <dbReference type="Pfam" id="PF20998"/>
    </source>
</evidence>
<dbReference type="Proteomes" id="UP001154078">
    <property type="component" value="Chromosome 1"/>
</dbReference>
<evidence type="ECO:0000313" key="9">
    <source>
        <dbReference type="EMBL" id="CAH0546291.1"/>
    </source>
</evidence>
<evidence type="ECO:0000259" key="7">
    <source>
        <dbReference type="Pfam" id="PF08168"/>
    </source>
</evidence>
<keyword evidence="3" id="KW-0805">Transcription regulation</keyword>
<dbReference type="PANTHER" id="PTHR15633:SF2">
    <property type="entry name" value="NUCLEOLAR PROTEIN 11"/>
    <property type="match status" value="1"/>
</dbReference>
<keyword evidence="4" id="KW-0010">Activator</keyword>
<reference evidence="9" key="1">
    <citation type="submission" date="2021-12" db="EMBL/GenBank/DDBJ databases">
        <authorList>
            <person name="King R."/>
        </authorList>
    </citation>
    <scope>NUCLEOTIDE SEQUENCE</scope>
</reference>
<dbReference type="Pfam" id="PF20998">
    <property type="entry name" value="Nol11_C"/>
    <property type="match status" value="1"/>
</dbReference>
<dbReference type="InterPro" id="IPR012584">
    <property type="entry name" value="NOL11_N"/>
</dbReference>
<dbReference type="InterPro" id="IPR048897">
    <property type="entry name" value="Nol11_C"/>
</dbReference>
<evidence type="ECO:0000313" key="10">
    <source>
        <dbReference type="Proteomes" id="UP001154078"/>
    </source>
</evidence>
<dbReference type="Pfam" id="PF08168">
    <property type="entry name" value="NOL11_N"/>
    <property type="match status" value="1"/>
</dbReference>
<keyword evidence="2" id="KW-0698">rRNA processing</keyword>
<dbReference type="AlphaFoldDB" id="A0A9P0ALX8"/>
<evidence type="ECO:0000256" key="5">
    <source>
        <dbReference type="ARBA" id="ARBA00023163"/>
    </source>
</evidence>
<accession>A0A9P0ALX8</accession>
<dbReference type="EMBL" id="OV121132">
    <property type="protein sequence ID" value="CAH0546291.1"/>
    <property type="molecule type" value="Genomic_DNA"/>
</dbReference>
<evidence type="ECO:0000256" key="2">
    <source>
        <dbReference type="ARBA" id="ARBA00022552"/>
    </source>
</evidence>
<dbReference type="GO" id="GO:0030490">
    <property type="term" value="P:maturation of SSU-rRNA"/>
    <property type="evidence" value="ECO:0007669"/>
    <property type="project" value="InterPro"/>
</dbReference>
<sequence>MAKLGAYYGLCPLIDNKSLLGVADDAERGSVIVTLGKNISIKFKLSDQKQLNSWRTREKFTSQILYDKNQQQYVAVFNQLYLRFWSGSEDNLDKLKKLKFNTMIQTILTHKDNTYILFKNGAIHLLNESLEKRKTFNPEAVIEENDKIEDVLQASLDDIHYIGLLVNGNDKKYFLWTRCGTLKNKYCKINLKRKGCKLLGYTFHVDKINVYLLTTWSDRRMFSCKLEETDVDSNNPGDIFTVVESISCTQPICMTSLNEDYIAMYGPNCNEEGALLIIYNTQFKVTQSKQNFKMFKADAKLYCIEKNLFLTVGQNLAVIPFNLDTEQLAALVGSHKAIENRLDEDISIVHELEVTKWSSKKVLTNPIPKELDLEELKQQGLPESIILDHIVPIIIEKKDVKMLKNIIKNFIDIPEKYLAKLLRFTLNADKKLFKDSSLNSNLPAEFPKDLGPFERTDIIDKILDKSFSEILLIPHIRNELSLDDITKIFTYFCYTCSLEGMRFKMNENTITDKTFLSWVEVLFDSSYQKLVFSKDPALVELVKKMESIVMDQINALEEINQITPYLNELRNGRTYLKGLENAPNKYVIEQINLFANVDSLS</sequence>
<keyword evidence="5" id="KW-0804">Transcription</keyword>
<dbReference type="PANTHER" id="PTHR15633">
    <property type="entry name" value="NUCLEOLAR PROTEIN 11"/>
    <property type="match status" value="1"/>
</dbReference>
<evidence type="ECO:0000256" key="1">
    <source>
        <dbReference type="ARBA" id="ARBA00004604"/>
    </source>
</evidence>
<keyword evidence="6" id="KW-0539">Nucleus</keyword>
<proteinExistence type="predicted"/>
<keyword evidence="10" id="KW-1185">Reference proteome</keyword>
<name>A0A9P0ALX8_BRAAE</name>
<dbReference type="GO" id="GO:0003723">
    <property type="term" value="F:RNA binding"/>
    <property type="evidence" value="ECO:0007669"/>
    <property type="project" value="TreeGrafter"/>
</dbReference>
<comment type="subcellular location">
    <subcellularLocation>
        <location evidence="1">Nucleus</location>
        <location evidence="1">Nucleolus</location>
    </subcellularLocation>
</comment>
<dbReference type="GO" id="GO:0005730">
    <property type="term" value="C:nucleolus"/>
    <property type="evidence" value="ECO:0007669"/>
    <property type="project" value="UniProtKB-SubCell"/>
</dbReference>
<organism evidence="9 10">
    <name type="scientific">Brassicogethes aeneus</name>
    <name type="common">Rape pollen beetle</name>
    <name type="synonym">Meligethes aeneus</name>
    <dbReference type="NCBI Taxonomy" id="1431903"/>
    <lineage>
        <taxon>Eukaryota</taxon>
        <taxon>Metazoa</taxon>
        <taxon>Ecdysozoa</taxon>
        <taxon>Arthropoda</taxon>
        <taxon>Hexapoda</taxon>
        <taxon>Insecta</taxon>
        <taxon>Pterygota</taxon>
        <taxon>Neoptera</taxon>
        <taxon>Endopterygota</taxon>
        <taxon>Coleoptera</taxon>
        <taxon>Polyphaga</taxon>
        <taxon>Cucujiformia</taxon>
        <taxon>Nitidulidae</taxon>
        <taxon>Meligethinae</taxon>
        <taxon>Brassicogethes</taxon>
    </lineage>
</organism>
<feature type="domain" description="Nucleolar protein 11 N-terminal" evidence="7">
    <location>
        <begin position="1"/>
        <end position="321"/>
    </location>
</feature>
<feature type="domain" description="Nucleolar protein 11 C-terminal" evidence="8">
    <location>
        <begin position="374"/>
        <end position="594"/>
    </location>
</feature>
<dbReference type="InterPro" id="IPR042859">
    <property type="entry name" value="NOL11"/>
</dbReference>
<evidence type="ECO:0008006" key="11">
    <source>
        <dbReference type="Google" id="ProtNLM"/>
    </source>
</evidence>
<dbReference type="OrthoDB" id="6502630at2759"/>
<evidence type="ECO:0000256" key="6">
    <source>
        <dbReference type="ARBA" id="ARBA00023242"/>
    </source>
</evidence>
<gene>
    <name evidence="9" type="ORF">MELIAE_LOCUS486</name>
</gene>
<evidence type="ECO:0000256" key="3">
    <source>
        <dbReference type="ARBA" id="ARBA00023015"/>
    </source>
</evidence>